<evidence type="ECO:0000259" key="6">
    <source>
        <dbReference type="PROSITE" id="PS50011"/>
    </source>
</evidence>
<feature type="region of interest" description="Disordered" evidence="5">
    <location>
        <begin position="1"/>
        <end position="20"/>
    </location>
</feature>
<evidence type="ECO:0000256" key="3">
    <source>
        <dbReference type="ARBA" id="ARBA00022777"/>
    </source>
</evidence>
<gene>
    <name evidence="7" type="ORF">DP939_22910</name>
</gene>
<evidence type="ECO:0000313" key="7">
    <source>
        <dbReference type="EMBL" id="RBQ17725.1"/>
    </source>
</evidence>
<comment type="caution">
    <text evidence="7">The sequence shown here is derived from an EMBL/GenBank/DDBJ whole genome shotgun (WGS) entry which is preliminary data.</text>
</comment>
<feature type="compositionally biased region" description="Pro residues" evidence="5">
    <location>
        <begin position="328"/>
        <end position="340"/>
    </location>
</feature>
<dbReference type="PANTHER" id="PTHR43289:SF34">
    <property type="entry name" value="SERINE_THREONINE-PROTEIN KINASE YBDM-RELATED"/>
    <property type="match status" value="1"/>
</dbReference>
<sequence>MGGSEEADVAEPLRPGDPDQVGAHRLLGRLGDGGQGIVYLGEGPAGRVAVKVLRGDGADGRARERLAREIAAARSVAPFCVARIVDADPLADPPYLVSEYVEGPSLARAGVRAGADLQRLAVATATALAAVHRAGVVHRDFKPGNVLLGPDGPRVIDFGIARSLTDPTTQTSQVLGTPSFMAPEQFAGHKAAPPADVFAWGCVMLYAATGLPPFGSDTIPAVMHRILTGEPDVSVLEEPLRSIVRAALAKDPAARPTMVDICLGLMGTPASEPPPTKVVDRERIVQRVAVGGAVVAVAVAVTVALVVLPRGATAVPPTTTPTVTPVATPTPTPAPTPTPTPTSALRTFPAAFRGTWQGDVDYAPGASDRLRLDVSAEQITEHYLEYRCVATSRLVKVVGEVATLKRATMRGNCPRNGSITLTLGQGVLDFNYSGHGENKITRTIDFAILGTLTRPG</sequence>
<dbReference type="Proteomes" id="UP000253303">
    <property type="component" value="Unassembled WGS sequence"/>
</dbReference>
<feature type="domain" description="Protein kinase" evidence="6">
    <location>
        <begin position="24"/>
        <end position="271"/>
    </location>
</feature>
<evidence type="ECO:0000256" key="5">
    <source>
        <dbReference type="SAM" id="MobiDB-lite"/>
    </source>
</evidence>
<dbReference type="InterPro" id="IPR008271">
    <property type="entry name" value="Ser/Thr_kinase_AS"/>
</dbReference>
<dbReference type="AlphaFoldDB" id="A0A366LUU8"/>
<dbReference type="SUPFAM" id="SSF56112">
    <property type="entry name" value="Protein kinase-like (PK-like)"/>
    <property type="match status" value="1"/>
</dbReference>
<dbReference type="PROSITE" id="PS50011">
    <property type="entry name" value="PROTEIN_KINASE_DOM"/>
    <property type="match status" value="1"/>
</dbReference>
<keyword evidence="1" id="KW-0808">Transferase</keyword>
<evidence type="ECO:0000313" key="8">
    <source>
        <dbReference type="Proteomes" id="UP000253303"/>
    </source>
</evidence>
<dbReference type="Gene3D" id="1.10.510.10">
    <property type="entry name" value="Transferase(Phosphotransferase) domain 1"/>
    <property type="match status" value="1"/>
</dbReference>
<evidence type="ECO:0000256" key="4">
    <source>
        <dbReference type="ARBA" id="ARBA00022840"/>
    </source>
</evidence>
<keyword evidence="3 7" id="KW-0418">Kinase</keyword>
<name>A0A366LUU8_9ACTN</name>
<keyword evidence="2" id="KW-0547">Nucleotide-binding</keyword>
<dbReference type="InterPro" id="IPR000719">
    <property type="entry name" value="Prot_kinase_dom"/>
</dbReference>
<organism evidence="7 8">
    <name type="scientific">Spongiactinospora rosea</name>
    <dbReference type="NCBI Taxonomy" id="2248750"/>
    <lineage>
        <taxon>Bacteria</taxon>
        <taxon>Bacillati</taxon>
        <taxon>Actinomycetota</taxon>
        <taxon>Actinomycetes</taxon>
        <taxon>Streptosporangiales</taxon>
        <taxon>Streptosporangiaceae</taxon>
        <taxon>Spongiactinospora</taxon>
    </lineage>
</organism>
<protein>
    <submittedName>
        <fullName evidence="7">Serine/threonine protein kinase</fullName>
    </submittedName>
</protein>
<keyword evidence="8" id="KW-1185">Reference proteome</keyword>
<evidence type="ECO:0000256" key="1">
    <source>
        <dbReference type="ARBA" id="ARBA00022679"/>
    </source>
</evidence>
<dbReference type="EMBL" id="QMEY01000010">
    <property type="protein sequence ID" value="RBQ17725.1"/>
    <property type="molecule type" value="Genomic_DNA"/>
</dbReference>
<keyword evidence="4" id="KW-0067">ATP-binding</keyword>
<dbReference type="PANTHER" id="PTHR43289">
    <property type="entry name" value="MITOGEN-ACTIVATED PROTEIN KINASE KINASE KINASE 20-RELATED"/>
    <property type="match status" value="1"/>
</dbReference>
<keyword evidence="7" id="KW-0723">Serine/threonine-protein kinase</keyword>
<dbReference type="Pfam" id="PF00069">
    <property type="entry name" value="Pkinase"/>
    <property type="match status" value="1"/>
</dbReference>
<dbReference type="CDD" id="cd14014">
    <property type="entry name" value="STKc_PknB_like"/>
    <property type="match status" value="1"/>
</dbReference>
<dbReference type="Gene3D" id="3.30.200.20">
    <property type="entry name" value="Phosphorylase Kinase, domain 1"/>
    <property type="match status" value="1"/>
</dbReference>
<accession>A0A366LUU8</accession>
<evidence type="ECO:0000256" key="2">
    <source>
        <dbReference type="ARBA" id="ARBA00022741"/>
    </source>
</evidence>
<dbReference type="PROSITE" id="PS00108">
    <property type="entry name" value="PROTEIN_KINASE_ST"/>
    <property type="match status" value="1"/>
</dbReference>
<dbReference type="InterPro" id="IPR011009">
    <property type="entry name" value="Kinase-like_dom_sf"/>
</dbReference>
<feature type="region of interest" description="Disordered" evidence="5">
    <location>
        <begin position="319"/>
        <end position="342"/>
    </location>
</feature>
<proteinExistence type="predicted"/>
<reference evidence="7 8" key="1">
    <citation type="submission" date="2018-06" db="EMBL/GenBank/DDBJ databases">
        <title>Sphaerisporangium craniellae sp. nov., isolated from a marine sponge in the South China Sea.</title>
        <authorList>
            <person name="Li L."/>
        </authorList>
    </citation>
    <scope>NUCLEOTIDE SEQUENCE [LARGE SCALE GENOMIC DNA]</scope>
    <source>
        <strain evidence="7 8">LHW63015</strain>
    </source>
</reference>
<dbReference type="GO" id="GO:0004674">
    <property type="term" value="F:protein serine/threonine kinase activity"/>
    <property type="evidence" value="ECO:0007669"/>
    <property type="project" value="UniProtKB-KW"/>
</dbReference>
<dbReference type="GO" id="GO:0005524">
    <property type="term" value="F:ATP binding"/>
    <property type="evidence" value="ECO:0007669"/>
    <property type="project" value="UniProtKB-KW"/>
</dbReference>